<comment type="caution">
    <text evidence="1">The sequence shown here is derived from an EMBL/GenBank/DDBJ whole genome shotgun (WGS) entry which is preliminary data.</text>
</comment>
<evidence type="ECO:0000313" key="1">
    <source>
        <dbReference type="EMBL" id="EKX72186.1"/>
    </source>
</evidence>
<proteinExistence type="predicted"/>
<sequence length="184" mass="21377">MATRRGVTIDIRPKDIYEITHKLFNHSFETEYLSEPDGIRIGLYVQLFEDYGMYYYHLPDTTKRRSPTGDTGMDAYRNVEIAKLVNGSQIVKLHERFLERCTAVSAYIGNYRPDRPLLIGLFYDFGHERYFVNLGNGNWKENPSVNSTNVNQEVARLVFSINPISIMKGRCNGNFKEKNVECKY</sequence>
<dbReference type="AlphaFoldDB" id="L1L9L1"/>
<dbReference type="EMBL" id="ACOU01000007">
    <property type="protein sequence ID" value="EKX72186.1"/>
    <property type="molecule type" value="Genomic_DNA"/>
</dbReference>
<gene>
    <name evidence="1" type="ORF">BEWA_046500</name>
</gene>
<dbReference type="GeneID" id="15805121"/>
<dbReference type="KEGG" id="beq:BEWA_046500"/>
<organism evidence="1 2">
    <name type="scientific">Theileria equi strain WA</name>
    <dbReference type="NCBI Taxonomy" id="1537102"/>
    <lineage>
        <taxon>Eukaryota</taxon>
        <taxon>Sar</taxon>
        <taxon>Alveolata</taxon>
        <taxon>Apicomplexa</taxon>
        <taxon>Aconoidasida</taxon>
        <taxon>Piroplasmida</taxon>
        <taxon>Theileriidae</taxon>
        <taxon>Theileria</taxon>
    </lineage>
</organism>
<evidence type="ECO:0000313" key="2">
    <source>
        <dbReference type="Proteomes" id="UP000031512"/>
    </source>
</evidence>
<dbReference type="Proteomes" id="UP000031512">
    <property type="component" value="Unassembled WGS sequence"/>
</dbReference>
<protein>
    <submittedName>
        <fullName evidence="1">Uncharacterized protein</fullName>
    </submittedName>
</protein>
<name>L1L9L1_THEEQ</name>
<dbReference type="RefSeq" id="XP_004831638.1">
    <property type="nucleotide sequence ID" value="XM_004831581.1"/>
</dbReference>
<keyword evidence="2" id="KW-1185">Reference proteome</keyword>
<dbReference type="VEuPathDB" id="PiroplasmaDB:BEWA_046500"/>
<reference evidence="1 2" key="1">
    <citation type="journal article" date="2012" name="BMC Genomics">
        <title>Comparative genomic analysis and phylogenetic position of Theileria equi.</title>
        <authorList>
            <person name="Kappmeyer L.S."/>
            <person name="Thiagarajan M."/>
            <person name="Herndon D.R."/>
            <person name="Ramsay J.D."/>
            <person name="Caler E."/>
            <person name="Djikeng A."/>
            <person name="Gillespie J.J."/>
            <person name="Lau A.O."/>
            <person name="Roalson E.H."/>
            <person name="Silva J.C."/>
            <person name="Silva M.G."/>
            <person name="Suarez C.E."/>
            <person name="Ueti M.W."/>
            <person name="Nene V.M."/>
            <person name="Mealey R.H."/>
            <person name="Knowles D.P."/>
            <person name="Brayton K.A."/>
        </authorList>
    </citation>
    <scope>NUCLEOTIDE SEQUENCE [LARGE SCALE GENOMIC DNA]</scope>
    <source>
        <strain evidence="1 2">WA</strain>
    </source>
</reference>
<accession>L1L9L1</accession>